<comment type="similarity">
    <text evidence="3">Belongs to the pex2/pex10/pex12 family.</text>
</comment>
<accession>A0A7M7JSG0</accession>
<sequence>MAVSKLIGSRVDQLDAFELDDQLFTILKNQLTGAFKYFERSQFLALWSLEVDAIIKASLFSVLLLQNQPATVGQSLLDLSMLDRSGKPLMKWKLWSMLLLLAGTQWFRERFLISILNIVIRDQIRAERCATVIDGIIRLAGVANFYAFITQNHYPSLLYRLFGIKLYHSRPPSMRQPDYETLSRELLWTSFAEFLAFLLPIISSSGSRSFFRNALRKLYGKREQSRASLIQERSLADYKTCGICSKLPTQPHEIGCRHVYCYYCVASNVLSDEKFECPQCGFEAQGIRNVRPATLL</sequence>
<dbReference type="RefSeq" id="XP_022655465.1">
    <property type="nucleotide sequence ID" value="XM_022799730.1"/>
</dbReference>
<evidence type="ECO:0000256" key="9">
    <source>
        <dbReference type="ARBA" id="ARBA00022786"/>
    </source>
</evidence>
<dbReference type="Gene3D" id="3.30.40.10">
    <property type="entry name" value="Zinc/RING finger domain, C3HC4 (zinc finger)"/>
    <property type="match status" value="1"/>
</dbReference>
<keyword evidence="4" id="KW-0813">Transport</keyword>
<keyword evidence="12" id="KW-1133">Transmembrane helix</keyword>
<reference evidence="21" key="1">
    <citation type="submission" date="2021-01" db="UniProtKB">
        <authorList>
            <consortium name="EnsemblMetazoa"/>
        </authorList>
    </citation>
    <scope>IDENTIFICATION</scope>
</reference>
<organism evidence="21 22">
    <name type="scientific">Varroa destructor</name>
    <name type="common">Honeybee mite</name>
    <dbReference type="NCBI Taxonomy" id="109461"/>
    <lineage>
        <taxon>Eukaryota</taxon>
        <taxon>Metazoa</taxon>
        <taxon>Ecdysozoa</taxon>
        <taxon>Arthropoda</taxon>
        <taxon>Chelicerata</taxon>
        <taxon>Arachnida</taxon>
        <taxon>Acari</taxon>
        <taxon>Parasitiformes</taxon>
        <taxon>Mesostigmata</taxon>
        <taxon>Gamasina</taxon>
        <taxon>Dermanyssoidea</taxon>
        <taxon>Varroidae</taxon>
        <taxon>Varroa</taxon>
    </lineage>
</organism>
<dbReference type="PANTHER" id="PTHR48178">
    <property type="entry name" value="PEROXISOME BIOGENESIS FACTOR 2"/>
    <property type="match status" value="1"/>
</dbReference>
<dbReference type="GeneID" id="111248039"/>
<evidence type="ECO:0000313" key="22">
    <source>
        <dbReference type="Proteomes" id="UP000594260"/>
    </source>
</evidence>
<keyword evidence="9" id="KW-0833">Ubl conjugation pathway</keyword>
<evidence type="ECO:0000256" key="7">
    <source>
        <dbReference type="ARBA" id="ARBA00022723"/>
    </source>
</evidence>
<dbReference type="CDD" id="cd16526">
    <property type="entry name" value="RING-HC_PEX2"/>
    <property type="match status" value="1"/>
</dbReference>
<keyword evidence="8 19" id="KW-0863">Zinc-finger</keyword>
<dbReference type="AlphaFoldDB" id="A0A7M7JSG0"/>
<evidence type="ECO:0000256" key="8">
    <source>
        <dbReference type="ARBA" id="ARBA00022771"/>
    </source>
</evidence>
<dbReference type="InterPro" id="IPR018957">
    <property type="entry name" value="Znf_C3HC4_RING-type"/>
</dbReference>
<dbReference type="OMA" id="WHGLMEL"/>
<dbReference type="InterPro" id="IPR045859">
    <property type="entry name" value="RING-HC_PEX2"/>
</dbReference>
<keyword evidence="13" id="KW-0472">Membrane</keyword>
<evidence type="ECO:0000313" key="21">
    <source>
        <dbReference type="EnsemblMetazoa" id="XP_022655465"/>
    </source>
</evidence>
<dbReference type="SMART" id="SM00184">
    <property type="entry name" value="RING"/>
    <property type="match status" value="1"/>
</dbReference>
<keyword evidence="22" id="KW-1185">Reference proteome</keyword>
<dbReference type="InParanoid" id="A0A7M7JSG0"/>
<dbReference type="EC" id="2.3.2.36" evidence="17"/>
<dbReference type="FunCoup" id="A0A7M7JSG0">
    <property type="interactions" value="987"/>
</dbReference>
<name>A0A7M7JSG0_VARDE</name>
<keyword evidence="7" id="KW-0479">Metal-binding</keyword>
<dbReference type="InterPro" id="IPR006845">
    <property type="entry name" value="Pex_N"/>
</dbReference>
<dbReference type="EnsemblMetazoa" id="XM_022799730">
    <property type="protein sequence ID" value="XP_022655465"/>
    <property type="gene ID" value="LOC111248039"/>
</dbReference>
<dbReference type="PROSITE" id="PS50089">
    <property type="entry name" value="ZF_RING_2"/>
    <property type="match status" value="1"/>
</dbReference>
<dbReference type="Proteomes" id="UP000594260">
    <property type="component" value="Unplaced"/>
</dbReference>
<evidence type="ECO:0000256" key="4">
    <source>
        <dbReference type="ARBA" id="ARBA00022448"/>
    </source>
</evidence>
<comment type="catalytic activity">
    <reaction evidence="16">
        <text>[E2 ubiquitin-conjugating enzyme]-S-ubiquitinyl-L-cysteine + [acceptor protein]-L-cysteine = [E2 ubiquitin-conjugating enzyme]-L-cysteine + [acceptor protein]-S-ubiquitinyl-L-cysteine.</text>
        <dbReference type="EC" id="2.3.2.36"/>
    </reaction>
</comment>
<feature type="domain" description="RING-type" evidence="20">
    <location>
        <begin position="241"/>
        <end position="280"/>
    </location>
</feature>
<dbReference type="GO" id="GO:0016558">
    <property type="term" value="P:protein import into peroxisome matrix"/>
    <property type="evidence" value="ECO:0007669"/>
    <property type="project" value="InterPro"/>
</dbReference>
<evidence type="ECO:0000256" key="3">
    <source>
        <dbReference type="ARBA" id="ARBA00008704"/>
    </source>
</evidence>
<keyword evidence="10" id="KW-0862">Zinc</keyword>
<keyword evidence="14" id="KW-0576">Peroxisome</keyword>
<evidence type="ECO:0000256" key="1">
    <source>
        <dbReference type="ARBA" id="ARBA00004585"/>
    </source>
</evidence>
<evidence type="ECO:0000256" key="13">
    <source>
        <dbReference type="ARBA" id="ARBA00023136"/>
    </source>
</evidence>
<dbReference type="CTD" id="5828"/>
<evidence type="ECO:0000256" key="6">
    <source>
        <dbReference type="ARBA" id="ARBA00022692"/>
    </source>
</evidence>
<dbReference type="InterPro" id="IPR025654">
    <property type="entry name" value="PEX2/10"/>
</dbReference>
<dbReference type="SUPFAM" id="SSF57850">
    <property type="entry name" value="RING/U-box"/>
    <property type="match status" value="1"/>
</dbReference>
<dbReference type="PROSITE" id="PS00518">
    <property type="entry name" value="ZF_RING_1"/>
    <property type="match status" value="1"/>
</dbReference>
<dbReference type="PANTHER" id="PTHR48178:SF1">
    <property type="entry name" value="PEROXISOME BIOGENESIS FACTOR 2"/>
    <property type="match status" value="1"/>
</dbReference>
<dbReference type="GO" id="GO:0061630">
    <property type="term" value="F:ubiquitin protein ligase activity"/>
    <property type="evidence" value="ECO:0007669"/>
    <property type="project" value="UniProtKB-EC"/>
</dbReference>
<evidence type="ECO:0000256" key="2">
    <source>
        <dbReference type="ARBA" id="ARBA00004906"/>
    </source>
</evidence>
<keyword evidence="6" id="KW-0812">Transmembrane</keyword>
<evidence type="ECO:0000256" key="18">
    <source>
        <dbReference type="ARBA" id="ARBA00034543"/>
    </source>
</evidence>
<evidence type="ECO:0000256" key="14">
    <source>
        <dbReference type="ARBA" id="ARBA00023140"/>
    </source>
</evidence>
<dbReference type="KEGG" id="vde:111248039"/>
<evidence type="ECO:0000256" key="17">
    <source>
        <dbReference type="ARBA" id="ARBA00034523"/>
    </source>
</evidence>
<dbReference type="Pfam" id="PF04757">
    <property type="entry name" value="Pex2_Pex12"/>
    <property type="match status" value="1"/>
</dbReference>
<evidence type="ECO:0000256" key="11">
    <source>
        <dbReference type="ARBA" id="ARBA00022927"/>
    </source>
</evidence>
<dbReference type="GO" id="GO:0008270">
    <property type="term" value="F:zinc ion binding"/>
    <property type="evidence" value="ECO:0007669"/>
    <property type="project" value="UniProtKB-KW"/>
</dbReference>
<dbReference type="OrthoDB" id="1701437at2759"/>
<protein>
    <recommendedName>
        <fullName evidence="18">Peroxisome biogenesis factor 2</fullName>
        <ecNumber evidence="17">2.3.2.36</ecNumber>
    </recommendedName>
    <alternativeName>
        <fullName evidence="15">Peroxin-2</fullName>
    </alternativeName>
</protein>
<evidence type="ECO:0000256" key="12">
    <source>
        <dbReference type="ARBA" id="ARBA00022989"/>
    </source>
</evidence>
<proteinExistence type="inferred from homology"/>
<comment type="pathway">
    <text evidence="2">Protein modification; protein ubiquitination.</text>
</comment>
<keyword evidence="5" id="KW-0808">Transferase</keyword>
<evidence type="ECO:0000256" key="19">
    <source>
        <dbReference type="PROSITE-ProRule" id="PRU00175"/>
    </source>
</evidence>
<evidence type="ECO:0000256" key="5">
    <source>
        <dbReference type="ARBA" id="ARBA00022679"/>
    </source>
</evidence>
<evidence type="ECO:0000256" key="15">
    <source>
        <dbReference type="ARBA" id="ARBA00032511"/>
    </source>
</evidence>
<dbReference type="InterPro" id="IPR001841">
    <property type="entry name" value="Znf_RING"/>
</dbReference>
<evidence type="ECO:0000259" key="20">
    <source>
        <dbReference type="PROSITE" id="PS50089"/>
    </source>
</evidence>
<comment type="subcellular location">
    <subcellularLocation>
        <location evidence="1">Peroxisome membrane</location>
        <topology evidence="1">Multi-pass membrane protein</topology>
    </subcellularLocation>
</comment>
<evidence type="ECO:0000256" key="16">
    <source>
        <dbReference type="ARBA" id="ARBA00034438"/>
    </source>
</evidence>
<keyword evidence="11" id="KW-0653">Protein transport</keyword>
<dbReference type="InterPro" id="IPR013083">
    <property type="entry name" value="Znf_RING/FYVE/PHD"/>
</dbReference>
<dbReference type="InterPro" id="IPR017907">
    <property type="entry name" value="Znf_RING_CS"/>
</dbReference>
<evidence type="ECO:0000256" key="10">
    <source>
        <dbReference type="ARBA" id="ARBA00022833"/>
    </source>
</evidence>
<dbReference type="GO" id="GO:0005778">
    <property type="term" value="C:peroxisomal membrane"/>
    <property type="evidence" value="ECO:0007669"/>
    <property type="project" value="UniProtKB-SubCell"/>
</dbReference>
<dbReference type="Pfam" id="PF00097">
    <property type="entry name" value="zf-C3HC4"/>
    <property type="match status" value="1"/>
</dbReference>